<dbReference type="SMART" id="SM00400">
    <property type="entry name" value="ZnF_CHCC"/>
    <property type="match status" value="1"/>
</dbReference>
<dbReference type="Proteomes" id="UP000553059">
    <property type="component" value="Unassembled WGS sequence"/>
</dbReference>
<dbReference type="GO" id="GO:0005737">
    <property type="term" value="C:cytoplasm"/>
    <property type="evidence" value="ECO:0007669"/>
    <property type="project" value="TreeGrafter"/>
</dbReference>
<dbReference type="GO" id="GO:0008270">
    <property type="term" value="F:zinc ion binding"/>
    <property type="evidence" value="ECO:0007669"/>
    <property type="project" value="UniProtKB-KW"/>
</dbReference>
<dbReference type="InterPro" id="IPR036977">
    <property type="entry name" value="DNA_primase_Znf_CHC2"/>
</dbReference>
<comment type="caution">
    <text evidence="6">The sequence shown here is derived from an EMBL/GenBank/DDBJ whole genome shotgun (WGS) entry which is preliminary data.</text>
</comment>
<evidence type="ECO:0000259" key="5">
    <source>
        <dbReference type="SMART" id="SM00400"/>
    </source>
</evidence>
<keyword evidence="1" id="KW-0479">Metal-binding</keyword>
<dbReference type="EMBL" id="DUTF01000241">
    <property type="protein sequence ID" value="HHY27198.1"/>
    <property type="molecule type" value="Genomic_DNA"/>
</dbReference>
<dbReference type="PANTHER" id="PTHR30313:SF2">
    <property type="entry name" value="DNA PRIMASE"/>
    <property type="match status" value="1"/>
</dbReference>
<feature type="compositionally biased region" description="Basic and acidic residues" evidence="4">
    <location>
        <begin position="141"/>
        <end position="153"/>
    </location>
</feature>
<dbReference type="GO" id="GO:0006269">
    <property type="term" value="P:DNA replication, synthesis of primer"/>
    <property type="evidence" value="ECO:0007669"/>
    <property type="project" value="TreeGrafter"/>
</dbReference>
<dbReference type="AlphaFoldDB" id="A0A7C7DA56"/>
<reference evidence="6 7" key="1">
    <citation type="journal article" date="2020" name="Biotechnol. Biofuels">
        <title>New insights from the biogas microbiome by comprehensive genome-resolved metagenomics of nearly 1600 species originating from multiple anaerobic digesters.</title>
        <authorList>
            <person name="Campanaro S."/>
            <person name="Treu L."/>
            <person name="Rodriguez-R L.M."/>
            <person name="Kovalovszki A."/>
            <person name="Ziels R.M."/>
            <person name="Maus I."/>
            <person name="Zhu X."/>
            <person name="Kougias P.G."/>
            <person name="Basile A."/>
            <person name="Luo G."/>
            <person name="Schluter A."/>
            <person name="Konstantinidis K.T."/>
            <person name="Angelidaki I."/>
        </authorList>
    </citation>
    <scope>NUCLEOTIDE SEQUENCE [LARGE SCALE GENOMIC DNA]</scope>
    <source>
        <strain evidence="6">AS05jafATM_4</strain>
    </source>
</reference>
<keyword evidence="2" id="KW-0863">Zinc-finger</keyword>
<gene>
    <name evidence="6" type="ORF">GX523_10745</name>
</gene>
<feature type="domain" description="Zinc finger CHC2-type" evidence="5">
    <location>
        <begin position="32"/>
        <end position="84"/>
    </location>
</feature>
<evidence type="ECO:0000256" key="1">
    <source>
        <dbReference type="ARBA" id="ARBA00022723"/>
    </source>
</evidence>
<dbReference type="SUPFAM" id="SSF57783">
    <property type="entry name" value="Zinc beta-ribbon"/>
    <property type="match status" value="1"/>
</dbReference>
<dbReference type="CDD" id="cd01029">
    <property type="entry name" value="TOPRIM_primases"/>
    <property type="match status" value="1"/>
</dbReference>
<accession>A0A7C7DA56</accession>
<evidence type="ECO:0000256" key="3">
    <source>
        <dbReference type="ARBA" id="ARBA00022833"/>
    </source>
</evidence>
<keyword evidence="3" id="KW-0862">Zinc</keyword>
<proteinExistence type="predicted"/>
<dbReference type="GO" id="GO:0003899">
    <property type="term" value="F:DNA-directed RNA polymerase activity"/>
    <property type="evidence" value="ECO:0007669"/>
    <property type="project" value="InterPro"/>
</dbReference>
<dbReference type="InterPro" id="IPR050219">
    <property type="entry name" value="DnaG_primase"/>
</dbReference>
<evidence type="ECO:0000256" key="2">
    <source>
        <dbReference type="ARBA" id="ARBA00022771"/>
    </source>
</evidence>
<dbReference type="Pfam" id="PF01807">
    <property type="entry name" value="Zn_ribbon_DnaG"/>
    <property type="match status" value="1"/>
</dbReference>
<protein>
    <submittedName>
        <fullName evidence="6">DNA primase</fullName>
    </submittedName>
</protein>
<evidence type="ECO:0000313" key="7">
    <source>
        <dbReference type="Proteomes" id="UP000553059"/>
    </source>
</evidence>
<evidence type="ECO:0000313" key="6">
    <source>
        <dbReference type="EMBL" id="HHY27198.1"/>
    </source>
</evidence>
<dbReference type="PANTHER" id="PTHR30313">
    <property type="entry name" value="DNA PRIMASE"/>
    <property type="match status" value="1"/>
</dbReference>
<organism evidence="6 7">
    <name type="scientific">Desulfitobacterium dehalogenans</name>
    <dbReference type="NCBI Taxonomy" id="36854"/>
    <lineage>
        <taxon>Bacteria</taxon>
        <taxon>Bacillati</taxon>
        <taxon>Bacillota</taxon>
        <taxon>Clostridia</taxon>
        <taxon>Eubacteriales</taxon>
        <taxon>Desulfitobacteriaceae</taxon>
        <taxon>Desulfitobacterium</taxon>
    </lineage>
</organism>
<sequence length="994" mass="113195">MSSLEDIISRLDNAAFFKDHGFVAKKNTGRRAEGICPFCGEAKLNLNLEKGLWQCFGCHKSGNQITFYALRNNTTNREAVKAIKSYLGMEDDPPPKKKRRESVSGAQSGQRDAAGMDVNPAGSADVGGPEMGGPSESGEQNPHEEAAPDEVEQKHPYERLIELASLTPADRESLKKKRGFTDEMIEEFKFRSGGDYLRGIVEKLQGEYSGDRLLELGILRNVNGTLLPEKQLLEERILIPYLDEEGQVYHLRPHKLGFSNIPAQPYSRYLLRHHPKKIVLTEGEFKAAALTAWEIAGIGGPGTSSFGDKNLDRLVFLLQEFDVKEVCVIYDSEEKGDPSLPNFKEQLNKRYDTQYWSYIMAYKLHQAGFKTTVGWLPAEWRVDGKIDFDGALAQGRTAAEIRKVIKEAKPYKEFLASMDEDGQRVVKRKIAKHFSKKNVKREFNKYSITVPGTNGQEYDKEISNFVINIKSNFFTQDSVIRNVQMVNTYGEVSDVFPIESSAMAAADAFKKFVLSKGNYIFKGNGTDLTNIWEYEFLNNDGELIYMPEQIGWIDAHKVWLFGNMAIKEGKIYRPDNDGIIWVEGKGFKPQSFSVSSDSRTVGENAIPHLCEKEINICDVAERMKHSVGGYEAYIAIGWVIATIFSRDIFSKYKCMPILFPHGKRESGKTTFMRWIMGFFGIETEGISVGKTTTANFIARALSYWSSLGVWFDEYRNESGVIEKDGLFRSAYNRQVSGKGTATAFQSKGFSVHSVISISGEELPKDNGLFTRCIPLQISSYKRQREFYEWINRSSEYFSYLTFSLIRDYDMYKDRIMVNIADLKRTLVSRGITDRTAENWAICAAAFDSVVTEDAGFIKWVEQSCQEIKRTGEEDHMLNQFWQDTNTMISSHEVGLKHMKVEDNKLYVWLQGVYSEWSVYYRKRTGREPFDLQSIMKYLREEPYCLDSSYRCFIGKVRRRAAVIDLSQANEIIQEIADSLDELGHNHDPGGEEEY</sequence>
<dbReference type="Gene3D" id="3.90.580.10">
    <property type="entry name" value="Zinc finger, CHC2-type domain"/>
    <property type="match status" value="1"/>
</dbReference>
<dbReference type="GO" id="GO:0003677">
    <property type="term" value="F:DNA binding"/>
    <property type="evidence" value="ECO:0007669"/>
    <property type="project" value="InterPro"/>
</dbReference>
<name>A0A7C7DA56_9FIRM</name>
<dbReference type="InterPro" id="IPR034154">
    <property type="entry name" value="TOPRIM_DnaG/twinkle"/>
</dbReference>
<evidence type="ECO:0000256" key="4">
    <source>
        <dbReference type="SAM" id="MobiDB-lite"/>
    </source>
</evidence>
<feature type="region of interest" description="Disordered" evidence="4">
    <location>
        <begin position="85"/>
        <end position="153"/>
    </location>
</feature>
<dbReference type="InterPro" id="IPR002694">
    <property type="entry name" value="Znf_CHC2"/>
</dbReference>